<dbReference type="GO" id="GO:0006355">
    <property type="term" value="P:regulation of DNA-templated transcription"/>
    <property type="evidence" value="ECO:0007669"/>
    <property type="project" value="InterPro"/>
</dbReference>
<protein>
    <recommendedName>
        <fullName evidence="3">CopG-like ribbon-helix-helix domain-containing protein</fullName>
    </recommendedName>
</protein>
<proteinExistence type="predicted"/>
<organism evidence="1 2">
    <name type="scientific">Dulcicalothrix desertica PCC 7102</name>
    <dbReference type="NCBI Taxonomy" id="232991"/>
    <lineage>
        <taxon>Bacteria</taxon>
        <taxon>Bacillati</taxon>
        <taxon>Cyanobacteriota</taxon>
        <taxon>Cyanophyceae</taxon>
        <taxon>Nostocales</taxon>
        <taxon>Calotrichaceae</taxon>
        <taxon>Dulcicalothrix</taxon>
    </lineage>
</organism>
<sequence>MPSQKPRITLRLDQEDIDRLEKWAKKEFLTVPQLTRVIVKKAIADYFKLKNEEEDSEV</sequence>
<dbReference type="RefSeq" id="WP_170213661.1">
    <property type="nucleotide sequence ID" value="NZ_RSCL01000080.1"/>
</dbReference>
<evidence type="ECO:0008006" key="3">
    <source>
        <dbReference type="Google" id="ProtNLM"/>
    </source>
</evidence>
<reference evidence="1" key="2">
    <citation type="journal article" date="2019" name="Genome Biol. Evol.">
        <title>Day and night: Metabolic profiles and evolutionary relationships of six axenic non-marine cyanobacteria.</title>
        <authorList>
            <person name="Will S.E."/>
            <person name="Henke P."/>
            <person name="Boedeker C."/>
            <person name="Huang S."/>
            <person name="Brinkmann H."/>
            <person name="Rohde M."/>
            <person name="Jarek M."/>
            <person name="Friedl T."/>
            <person name="Seufert S."/>
            <person name="Schumacher M."/>
            <person name="Overmann J."/>
            <person name="Neumann-Schaal M."/>
            <person name="Petersen J."/>
        </authorList>
    </citation>
    <scope>NUCLEOTIDE SEQUENCE [LARGE SCALE GENOMIC DNA]</scope>
    <source>
        <strain evidence="1">PCC 7102</strain>
    </source>
</reference>
<name>A0A3S1CH62_9CYAN</name>
<reference evidence="1" key="1">
    <citation type="submission" date="2018-12" db="EMBL/GenBank/DDBJ databases">
        <authorList>
            <person name="Will S."/>
            <person name="Neumann-Schaal M."/>
            <person name="Henke P."/>
        </authorList>
    </citation>
    <scope>NUCLEOTIDE SEQUENCE</scope>
    <source>
        <strain evidence="1">PCC 7102</strain>
    </source>
</reference>
<evidence type="ECO:0000313" key="2">
    <source>
        <dbReference type="Proteomes" id="UP000271624"/>
    </source>
</evidence>
<gene>
    <name evidence="1" type="ORF">DSM106972_099160</name>
</gene>
<dbReference type="EMBL" id="RSCL01000080">
    <property type="protein sequence ID" value="RUS92401.1"/>
    <property type="molecule type" value="Genomic_DNA"/>
</dbReference>
<keyword evidence="2" id="KW-1185">Reference proteome</keyword>
<dbReference type="InterPro" id="IPR010985">
    <property type="entry name" value="Ribbon_hlx_hlx"/>
</dbReference>
<dbReference type="SUPFAM" id="SSF47598">
    <property type="entry name" value="Ribbon-helix-helix"/>
    <property type="match status" value="1"/>
</dbReference>
<comment type="caution">
    <text evidence="1">The sequence shown here is derived from an EMBL/GenBank/DDBJ whole genome shotgun (WGS) entry which is preliminary data.</text>
</comment>
<evidence type="ECO:0000313" key="1">
    <source>
        <dbReference type="EMBL" id="RUS92401.1"/>
    </source>
</evidence>
<dbReference type="Proteomes" id="UP000271624">
    <property type="component" value="Unassembled WGS sequence"/>
</dbReference>
<dbReference type="AlphaFoldDB" id="A0A3S1CH62"/>
<accession>A0A3S1CH62</accession>